<dbReference type="Proteomes" id="UP000022141">
    <property type="component" value="Unassembled WGS sequence"/>
</dbReference>
<dbReference type="PRINTS" id="PR01727">
    <property type="entry name" value="DNABINDINGHU"/>
</dbReference>
<keyword evidence="5" id="KW-1185">Reference proteome</keyword>
<dbReference type="eggNOG" id="COG0776">
    <property type="taxonomic scope" value="Bacteria"/>
</dbReference>
<organism evidence="4 5">
    <name type="scientific">Accumulibacter regalis</name>
    <dbReference type="NCBI Taxonomy" id="522306"/>
    <lineage>
        <taxon>Bacteria</taxon>
        <taxon>Pseudomonadati</taxon>
        <taxon>Pseudomonadota</taxon>
        <taxon>Betaproteobacteria</taxon>
        <taxon>Candidatus Accumulibacter</taxon>
    </lineage>
</organism>
<evidence type="ECO:0000256" key="1">
    <source>
        <dbReference type="ARBA" id="ARBA00010529"/>
    </source>
</evidence>
<dbReference type="PATRIC" id="fig|1454004.3.peg.778"/>
<evidence type="ECO:0000256" key="3">
    <source>
        <dbReference type="RuleBase" id="RU003939"/>
    </source>
</evidence>
<dbReference type="SUPFAM" id="SSF47729">
    <property type="entry name" value="IHF-like DNA-binding proteins"/>
    <property type="match status" value="1"/>
</dbReference>
<gene>
    <name evidence="4" type="primary">ihfB_1</name>
    <name evidence="4" type="ORF">AW11_00752</name>
</gene>
<comment type="similarity">
    <text evidence="1 3">Belongs to the bacterial histone-like protein family.</text>
</comment>
<protein>
    <submittedName>
        <fullName evidence="4">Integration host factor subunit beta</fullName>
    </submittedName>
</protein>
<name>A0A011P6E9_ACCRE</name>
<dbReference type="PANTHER" id="PTHR33175">
    <property type="entry name" value="DNA-BINDING PROTEIN HU"/>
    <property type="match status" value="1"/>
</dbReference>
<dbReference type="NCBIfam" id="NF001222">
    <property type="entry name" value="PRK00199.1"/>
    <property type="match status" value="1"/>
</dbReference>
<dbReference type="GO" id="GO:0003677">
    <property type="term" value="F:DNA binding"/>
    <property type="evidence" value="ECO:0007669"/>
    <property type="project" value="UniProtKB-KW"/>
</dbReference>
<sequence length="106" mass="11552">MPTMTRADLIAAIASRFPTLTVKDTDIAVKEILDAIGRALAQGDRVEIRGFGSFRLNYHPARAGRNPRTGVAVPVPEKYVPHFTAGKELRERVEASVKDAPLQQAA</sequence>
<evidence type="ECO:0000256" key="2">
    <source>
        <dbReference type="ARBA" id="ARBA00023125"/>
    </source>
</evidence>
<comment type="caution">
    <text evidence="4">The sequence shown here is derived from an EMBL/GenBank/DDBJ whole genome shotgun (WGS) entry which is preliminary data.</text>
</comment>
<dbReference type="GO" id="GO:0005829">
    <property type="term" value="C:cytosol"/>
    <property type="evidence" value="ECO:0007669"/>
    <property type="project" value="TreeGrafter"/>
</dbReference>
<dbReference type="Pfam" id="PF00216">
    <property type="entry name" value="Bac_DNA_binding"/>
    <property type="match status" value="1"/>
</dbReference>
<dbReference type="PANTHER" id="PTHR33175:SF5">
    <property type="entry name" value="INTEGRATION HOST FACTOR SUBUNIT BETA"/>
    <property type="match status" value="1"/>
</dbReference>
<reference evidence="4" key="1">
    <citation type="submission" date="2014-02" db="EMBL/GenBank/DDBJ databases">
        <title>Expanding our view of genomic diversity in Candidatus Accumulibacter clades.</title>
        <authorList>
            <person name="Skennerton C.T."/>
            <person name="Barr J.J."/>
            <person name="Slater F.R."/>
            <person name="Bond P.L."/>
            <person name="Tyson G.W."/>
        </authorList>
    </citation>
    <scope>NUCLEOTIDE SEQUENCE [LARGE SCALE GENOMIC DNA]</scope>
</reference>
<dbReference type="EMBL" id="JEMY01000005">
    <property type="protein sequence ID" value="EXI90558.1"/>
    <property type="molecule type" value="Genomic_DNA"/>
</dbReference>
<dbReference type="InterPro" id="IPR010992">
    <property type="entry name" value="IHF-like_DNA-bd_dom_sf"/>
</dbReference>
<proteinExistence type="inferred from homology"/>
<dbReference type="AlphaFoldDB" id="A0A011P6E9"/>
<dbReference type="STRING" id="1454004.AW11_00752"/>
<dbReference type="GO" id="GO:0030527">
    <property type="term" value="F:structural constituent of chromatin"/>
    <property type="evidence" value="ECO:0007669"/>
    <property type="project" value="InterPro"/>
</dbReference>
<accession>A0A011P6E9</accession>
<evidence type="ECO:0000313" key="5">
    <source>
        <dbReference type="Proteomes" id="UP000022141"/>
    </source>
</evidence>
<dbReference type="InterPro" id="IPR000119">
    <property type="entry name" value="Hist_DNA-bd"/>
</dbReference>
<dbReference type="CDD" id="cd13836">
    <property type="entry name" value="IHF_B"/>
    <property type="match status" value="1"/>
</dbReference>
<dbReference type="SMART" id="SM00411">
    <property type="entry name" value="BHL"/>
    <property type="match status" value="1"/>
</dbReference>
<dbReference type="Gene3D" id="4.10.520.10">
    <property type="entry name" value="IHF-like DNA-binding proteins"/>
    <property type="match status" value="1"/>
</dbReference>
<evidence type="ECO:0000313" key="4">
    <source>
        <dbReference type="EMBL" id="EXI90558.1"/>
    </source>
</evidence>
<keyword evidence="2" id="KW-0238">DNA-binding</keyword>